<accession>A0ABN1RCH8</accession>
<dbReference type="PANTHER" id="PTHR43767">
    <property type="entry name" value="LONG-CHAIN-FATTY-ACID--COA LIGASE"/>
    <property type="match status" value="1"/>
</dbReference>
<dbReference type="InterPro" id="IPR025110">
    <property type="entry name" value="AMP-bd_C"/>
</dbReference>
<dbReference type="Gene3D" id="3.30.300.30">
    <property type="match status" value="1"/>
</dbReference>
<dbReference type="SUPFAM" id="SSF56801">
    <property type="entry name" value="Acetyl-CoA synthetase-like"/>
    <property type="match status" value="1"/>
</dbReference>
<comment type="caution">
    <text evidence="3">The sequence shown here is derived from an EMBL/GenBank/DDBJ whole genome shotgun (WGS) entry which is preliminary data.</text>
</comment>
<dbReference type="RefSeq" id="WP_344242266.1">
    <property type="nucleotide sequence ID" value="NZ_BAAAHH010000015.1"/>
</dbReference>
<dbReference type="InterPro" id="IPR045851">
    <property type="entry name" value="AMP-bd_C_sf"/>
</dbReference>
<dbReference type="Pfam" id="PF00501">
    <property type="entry name" value="AMP-binding"/>
    <property type="match status" value="1"/>
</dbReference>
<gene>
    <name evidence="3" type="ORF">GCM10009550_38820</name>
</gene>
<evidence type="ECO:0000259" key="2">
    <source>
        <dbReference type="Pfam" id="PF13193"/>
    </source>
</evidence>
<dbReference type="Pfam" id="PF13193">
    <property type="entry name" value="AMP-binding_C"/>
    <property type="match status" value="1"/>
</dbReference>
<protein>
    <submittedName>
        <fullName evidence="3">Long-chain fatty acid--CoA ligase</fullName>
    </submittedName>
</protein>
<dbReference type="PANTHER" id="PTHR43767:SF7">
    <property type="entry name" value="MEDIUM_LONG-CHAIN-FATTY-ACID--COA LIGASE FADD8"/>
    <property type="match status" value="1"/>
</dbReference>
<keyword evidence="4" id="KW-1185">Reference proteome</keyword>
<evidence type="ECO:0000313" key="3">
    <source>
        <dbReference type="EMBL" id="GAA0954886.1"/>
    </source>
</evidence>
<dbReference type="GO" id="GO:0016874">
    <property type="term" value="F:ligase activity"/>
    <property type="evidence" value="ECO:0007669"/>
    <property type="project" value="UniProtKB-KW"/>
</dbReference>
<dbReference type="Proteomes" id="UP001500665">
    <property type="component" value="Unassembled WGS sequence"/>
</dbReference>
<dbReference type="PROSITE" id="PS00455">
    <property type="entry name" value="AMP_BINDING"/>
    <property type="match status" value="1"/>
</dbReference>
<dbReference type="InterPro" id="IPR020845">
    <property type="entry name" value="AMP-binding_CS"/>
</dbReference>
<evidence type="ECO:0000259" key="1">
    <source>
        <dbReference type="Pfam" id="PF00501"/>
    </source>
</evidence>
<evidence type="ECO:0000313" key="4">
    <source>
        <dbReference type="Proteomes" id="UP001500665"/>
    </source>
</evidence>
<name>A0ABN1RCH8_9ACTN</name>
<keyword evidence="3" id="KW-0436">Ligase</keyword>
<organism evidence="3 4">
    <name type="scientific">Actinocorallia libanotica</name>
    <dbReference type="NCBI Taxonomy" id="46162"/>
    <lineage>
        <taxon>Bacteria</taxon>
        <taxon>Bacillati</taxon>
        <taxon>Actinomycetota</taxon>
        <taxon>Actinomycetes</taxon>
        <taxon>Streptosporangiales</taxon>
        <taxon>Thermomonosporaceae</taxon>
        <taxon>Actinocorallia</taxon>
    </lineage>
</organism>
<dbReference type="Gene3D" id="3.40.50.12780">
    <property type="entry name" value="N-terminal domain of ligase-like"/>
    <property type="match status" value="1"/>
</dbReference>
<dbReference type="InterPro" id="IPR042099">
    <property type="entry name" value="ANL_N_sf"/>
</dbReference>
<sequence length="511" mass="54649">MTIGLLARRAAARFGDRPAVIAADGTRTFSELTDRADRLAHGLLALGLRPGERVLELLPNGCALVESDLALAMAGLVRVPLNPRLGPPEWERIADDCGAGALIYDARFHAETEALRSGLGHERTVVLGDGPGRRWAELVLNAAPSQTPAVRIDDLAGLAYSSGTTGRPKGARRTHRNRIASAMAMTHEVLGGPPAADAVYLHAGPAIHTSGLFVLPFLMAGAPQVMLDHADAPQVLEAIDRHQVTHTALVPTMVDRLAQAATAPPASLRMLAYAGSPMPAEHIRRAGERLTPHLVQYYGLVEAMPPLTVLDAADHARGLADQPQLLTSAGRICLAVDLQVVDDDGHPLPDGETGEILVSGDPVTTGYYNAESREDLGKSFLDGRLRTGDVGRVGEGGRLWLTDRRNDMIITGGYNVYPREVEEAISGLPGIAHVAVVGLPDERWGQRITAAYTCLPGHDVRPEELLAHCRGALPSHKCPKAVHQVSELPLNATGKIHRREVSARLARSTLW</sequence>
<proteinExistence type="predicted"/>
<dbReference type="InterPro" id="IPR050237">
    <property type="entry name" value="ATP-dep_AMP-bd_enzyme"/>
</dbReference>
<dbReference type="EMBL" id="BAAAHH010000015">
    <property type="protein sequence ID" value="GAA0954886.1"/>
    <property type="molecule type" value="Genomic_DNA"/>
</dbReference>
<reference evidence="3 4" key="1">
    <citation type="journal article" date="2019" name="Int. J. Syst. Evol. Microbiol.">
        <title>The Global Catalogue of Microorganisms (GCM) 10K type strain sequencing project: providing services to taxonomists for standard genome sequencing and annotation.</title>
        <authorList>
            <consortium name="The Broad Institute Genomics Platform"/>
            <consortium name="The Broad Institute Genome Sequencing Center for Infectious Disease"/>
            <person name="Wu L."/>
            <person name="Ma J."/>
        </authorList>
    </citation>
    <scope>NUCLEOTIDE SEQUENCE [LARGE SCALE GENOMIC DNA]</scope>
    <source>
        <strain evidence="3 4">JCM 10696</strain>
    </source>
</reference>
<feature type="domain" description="AMP-binding enzyme C-terminal" evidence="2">
    <location>
        <begin position="420"/>
        <end position="495"/>
    </location>
</feature>
<dbReference type="InterPro" id="IPR000873">
    <property type="entry name" value="AMP-dep_synth/lig_dom"/>
</dbReference>
<feature type="domain" description="AMP-dependent synthetase/ligase" evidence="1">
    <location>
        <begin position="8"/>
        <end position="368"/>
    </location>
</feature>